<accession>A0AAV4VZ87</accession>
<protein>
    <submittedName>
        <fullName evidence="2">Uncharacterized protein</fullName>
    </submittedName>
</protein>
<dbReference type="EMBL" id="BPLQ01013804">
    <property type="protein sequence ID" value="GIY74929.1"/>
    <property type="molecule type" value="Genomic_DNA"/>
</dbReference>
<feature type="region of interest" description="Disordered" evidence="1">
    <location>
        <begin position="1"/>
        <end position="30"/>
    </location>
</feature>
<feature type="compositionally biased region" description="Basic residues" evidence="1">
    <location>
        <begin position="1"/>
        <end position="10"/>
    </location>
</feature>
<evidence type="ECO:0000313" key="3">
    <source>
        <dbReference type="Proteomes" id="UP001054837"/>
    </source>
</evidence>
<reference evidence="2 3" key="1">
    <citation type="submission" date="2021-06" db="EMBL/GenBank/DDBJ databases">
        <title>Caerostris darwini draft genome.</title>
        <authorList>
            <person name="Kono N."/>
            <person name="Arakawa K."/>
        </authorList>
    </citation>
    <scope>NUCLEOTIDE SEQUENCE [LARGE SCALE GENOMIC DNA]</scope>
</reference>
<gene>
    <name evidence="2" type="ORF">CDAR_309811</name>
</gene>
<comment type="caution">
    <text evidence="2">The sequence shown here is derived from an EMBL/GenBank/DDBJ whole genome shotgun (WGS) entry which is preliminary data.</text>
</comment>
<keyword evidence="3" id="KW-1185">Reference proteome</keyword>
<dbReference type="AlphaFoldDB" id="A0AAV4VZ87"/>
<name>A0AAV4VZ87_9ARAC</name>
<proteinExistence type="predicted"/>
<dbReference type="Proteomes" id="UP001054837">
    <property type="component" value="Unassembled WGS sequence"/>
</dbReference>
<sequence length="125" mass="14175">MWRTSHKRAWGLRTASLDPPQPSSLPGRAPQSISRLAFPLVTINRKGRIDFFNAHSLTKRIGDTDDCIKGTSNSCRRRDCRCGRNQLIKTARERQSPGGWLKLPFEMGDCYFLKSCSVTIKHITV</sequence>
<evidence type="ECO:0000256" key="1">
    <source>
        <dbReference type="SAM" id="MobiDB-lite"/>
    </source>
</evidence>
<evidence type="ECO:0000313" key="2">
    <source>
        <dbReference type="EMBL" id="GIY74929.1"/>
    </source>
</evidence>
<organism evidence="2 3">
    <name type="scientific">Caerostris darwini</name>
    <dbReference type="NCBI Taxonomy" id="1538125"/>
    <lineage>
        <taxon>Eukaryota</taxon>
        <taxon>Metazoa</taxon>
        <taxon>Ecdysozoa</taxon>
        <taxon>Arthropoda</taxon>
        <taxon>Chelicerata</taxon>
        <taxon>Arachnida</taxon>
        <taxon>Araneae</taxon>
        <taxon>Araneomorphae</taxon>
        <taxon>Entelegynae</taxon>
        <taxon>Araneoidea</taxon>
        <taxon>Araneidae</taxon>
        <taxon>Caerostris</taxon>
    </lineage>
</organism>